<dbReference type="EMBL" id="JABMCB010000176">
    <property type="protein sequence ID" value="NUU75752.1"/>
    <property type="molecule type" value="Genomic_DNA"/>
</dbReference>
<dbReference type="Proteomes" id="UP000526125">
    <property type="component" value="Unassembled WGS sequence"/>
</dbReference>
<dbReference type="Pfam" id="PF01844">
    <property type="entry name" value="HNH"/>
    <property type="match status" value="1"/>
</dbReference>
<dbReference type="Gene3D" id="3.30.70.270">
    <property type="match status" value="1"/>
</dbReference>
<dbReference type="EC" id="2.7.7.49" evidence="2"/>
<dbReference type="CDD" id="cd01651">
    <property type="entry name" value="RT_G2_intron"/>
    <property type="match status" value="1"/>
</dbReference>
<dbReference type="InterPro" id="IPR002711">
    <property type="entry name" value="HNH"/>
</dbReference>
<evidence type="ECO:0000259" key="1">
    <source>
        <dbReference type="PROSITE" id="PS50878"/>
    </source>
</evidence>
<dbReference type="AlphaFoldDB" id="A0A7Y6BVN7"/>
<dbReference type="Pfam" id="PF00078">
    <property type="entry name" value="RVT_1"/>
    <property type="match status" value="1"/>
</dbReference>
<dbReference type="InterPro" id="IPR043502">
    <property type="entry name" value="DNA/RNA_pol_sf"/>
</dbReference>
<evidence type="ECO:0000313" key="2">
    <source>
        <dbReference type="EMBL" id="NUU75752.1"/>
    </source>
</evidence>
<dbReference type="InterPro" id="IPR051083">
    <property type="entry name" value="GrpII_Intron_Splice-Mob/Def"/>
</dbReference>
<dbReference type="InterPro" id="IPR003615">
    <property type="entry name" value="HNH_nuc"/>
</dbReference>
<dbReference type="PANTHER" id="PTHR34047">
    <property type="entry name" value="NUCLEAR INTRON MATURASE 1, MITOCHONDRIAL-RELATED"/>
    <property type="match status" value="1"/>
</dbReference>
<sequence>MRADTLSINSEFDLKNVLDKLYEMSLHNKALTGLLELIMNKEVIVTAIHNIKANKGSKTKGIDHKTINDFLQMDYEELIQLIQRKIKSYKPLPVKRTYIPKGNSGKMRPLGIPTVLDRIIQESFRIILEPILEAKFFKHSYGFRPYREVGHALGRIHNIVKWKMYYCIEGDFKGYFDNINHRLLLKKLWKLGITDKRVISIIKSMLKAGIIDGSTFSKSSIGTPQGGILSPLLANAYLHTFDKTIETAYEKPFNSDQYSGRGNAHRSLRSLGFPQIYLVRYADDWVIFCKTEHQAKRRLKWLRSLFRSKFKLELSEEKTVITDIRQSPMKFLGFCIKAEPPLPINGRKVYLNHLVAKIYPNPDKVKDQIRNISKEIAMLPTIQGIDNKMAHIENINAKIVGIGEYWSKGLCKKTFNRIDNVIHNRCYFTWKKTFKSNYRKFLIPLNELTNRPNRHSNFTMESWAIVSARNGMRVGITKVKITPSNWCRPFDPEMTPYSPKGRKVYASKTRKISPLARPPLYNFDIAERIKFNKDRKYNFEFYMNREYAFNRDKGKCRVCGDSLWHNRMECHHIVPNLHLGEVNKVSNLAWMCGDCHTNYIHGYKVPINPKIKKKVQYFLNRLVEQK</sequence>
<dbReference type="CDD" id="cd00085">
    <property type="entry name" value="HNHc"/>
    <property type="match status" value="1"/>
</dbReference>
<dbReference type="PROSITE" id="PS50878">
    <property type="entry name" value="RT_POL"/>
    <property type="match status" value="1"/>
</dbReference>
<organism evidence="2 3">
    <name type="scientific">Paenibacillus xylanilyticus</name>
    <dbReference type="NCBI Taxonomy" id="248903"/>
    <lineage>
        <taxon>Bacteria</taxon>
        <taxon>Bacillati</taxon>
        <taxon>Bacillota</taxon>
        <taxon>Bacilli</taxon>
        <taxon>Bacillales</taxon>
        <taxon>Paenibacillaceae</taxon>
        <taxon>Paenibacillus</taxon>
    </lineage>
</organism>
<evidence type="ECO:0000313" key="3">
    <source>
        <dbReference type="Proteomes" id="UP000526125"/>
    </source>
</evidence>
<protein>
    <submittedName>
        <fullName evidence="2">Group II intron reverse transcriptase/maturase</fullName>
        <ecNumber evidence="2">2.7.7.49</ecNumber>
    </submittedName>
</protein>
<dbReference type="NCBIfam" id="TIGR04416">
    <property type="entry name" value="group_II_RT_mat"/>
    <property type="match status" value="1"/>
</dbReference>
<name>A0A7Y6BVN7_9BACL</name>
<dbReference type="SMART" id="SM00507">
    <property type="entry name" value="HNHc"/>
    <property type="match status" value="1"/>
</dbReference>
<dbReference type="GO" id="GO:0003964">
    <property type="term" value="F:RNA-directed DNA polymerase activity"/>
    <property type="evidence" value="ECO:0007669"/>
    <property type="project" value="UniProtKB-KW"/>
</dbReference>
<keyword evidence="3" id="KW-1185">Reference proteome</keyword>
<proteinExistence type="predicted"/>
<keyword evidence="2" id="KW-0548">Nucleotidyltransferase</keyword>
<dbReference type="Gene3D" id="1.10.30.50">
    <property type="match status" value="1"/>
</dbReference>
<dbReference type="InterPro" id="IPR030931">
    <property type="entry name" value="Group_II_RT_mat"/>
</dbReference>
<keyword evidence="2" id="KW-0695">RNA-directed DNA polymerase</keyword>
<feature type="domain" description="Reverse transcriptase" evidence="1">
    <location>
        <begin position="80"/>
        <end position="336"/>
    </location>
</feature>
<dbReference type="RefSeq" id="WP_076153227.1">
    <property type="nucleotide sequence ID" value="NZ_JABMCB010000176.1"/>
</dbReference>
<dbReference type="SUPFAM" id="SSF56672">
    <property type="entry name" value="DNA/RNA polymerases"/>
    <property type="match status" value="1"/>
</dbReference>
<comment type="caution">
    <text evidence="2">The sequence shown here is derived from an EMBL/GenBank/DDBJ whole genome shotgun (WGS) entry which is preliminary data.</text>
</comment>
<dbReference type="InterPro" id="IPR000477">
    <property type="entry name" value="RT_dom"/>
</dbReference>
<dbReference type="GO" id="GO:0003676">
    <property type="term" value="F:nucleic acid binding"/>
    <property type="evidence" value="ECO:0007669"/>
    <property type="project" value="InterPro"/>
</dbReference>
<reference evidence="2 3" key="1">
    <citation type="submission" date="2020-05" db="EMBL/GenBank/DDBJ databases">
        <title>Genome Sequencing of Type Strains.</title>
        <authorList>
            <person name="Lemaire J.F."/>
            <person name="Inderbitzin P."/>
            <person name="Gregorio O.A."/>
            <person name="Collins S.B."/>
            <person name="Wespe N."/>
            <person name="Knight-Connoni V."/>
        </authorList>
    </citation>
    <scope>NUCLEOTIDE SEQUENCE [LARGE SCALE GENOMIC DNA]</scope>
    <source>
        <strain evidence="2 3">LMG 21957</strain>
    </source>
</reference>
<gene>
    <name evidence="2" type="primary">ltrA</name>
    <name evidence="2" type="ORF">HP552_10980</name>
</gene>
<dbReference type="PANTHER" id="PTHR34047:SF8">
    <property type="entry name" value="PROTEIN YKFC"/>
    <property type="match status" value="1"/>
</dbReference>
<keyword evidence="2" id="KW-0808">Transferase</keyword>
<dbReference type="InterPro" id="IPR043128">
    <property type="entry name" value="Rev_trsase/Diguanyl_cyclase"/>
</dbReference>
<dbReference type="GO" id="GO:0008270">
    <property type="term" value="F:zinc ion binding"/>
    <property type="evidence" value="ECO:0007669"/>
    <property type="project" value="InterPro"/>
</dbReference>
<accession>A0A7Y6BVN7</accession>
<dbReference type="GO" id="GO:0004519">
    <property type="term" value="F:endonuclease activity"/>
    <property type="evidence" value="ECO:0007669"/>
    <property type="project" value="InterPro"/>
</dbReference>